<protein>
    <submittedName>
        <fullName evidence="2">Uncharacterized protein</fullName>
    </submittedName>
</protein>
<sequence>MCRRLFSDNKYSVFKVLRDATDYIFVGTSGKNTLQIVTVPSGKSEGNCSRATQEIPDCRGRACAEVVRVPARENGQRCHAFQNAQKYGDFLCVKIPISLCVLDIIHDIVKYFREKSKQFRQYPLYTYWFCGLQVELLKEKRIVEKSDFYDFFKPYVGTDILTCDSSQWKERRKLFNQHAQKIPHCLQRACAEMGRVSSRGNGQRIHVH</sequence>
<keyword evidence="3" id="KW-1185">Reference proteome</keyword>
<reference evidence="2 3" key="1">
    <citation type="submission" date="2021-06" db="EMBL/GenBank/DDBJ databases">
        <title>Caerostris darwini draft genome.</title>
        <authorList>
            <person name="Kono N."/>
            <person name="Arakawa K."/>
        </authorList>
    </citation>
    <scope>NUCLEOTIDE SEQUENCE [LARGE SCALE GENOMIC DNA]</scope>
</reference>
<gene>
    <name evidence="2" type="ORF">CDAR_398741</name>
</gene>
<organism evidence="2 3">
    <name type="scientific">Caerostris darwini</name>
    <dbReference type="NCBI Taxonomy" id="1538125"/>
    <lineage>
        <taxon>Eukaryota</taxon>
        <taxon>Metazoa</taxon>
        <taxon>Ecdysozoa</taxon>
        <taxon>Arthropoda</taxon>
        <taxon>Chelicerata</taxon>
        <taxon>Arachnida</taxon>
        <taxon>Araneae</taxon>
        <taxon>Araneomorphae</taxon>
        <taxon>Entelegynae</taxon>
        <taxon>Araneoidea</taxon>
        <taxon>Araneidae</taxon>
        <taxon>Caerostris</taxon>
    </lineage>
</organism>
<evidence type="ECO:0000256" key="1">
    <source>
        <dbReference type="ARBA" id="ARBA00023033"/>
    </source>
</evidence>
<keyword evidence="1" id="KW-0560">Oxidoreductase</keyword>
<dbReference type="AlphaFoldDB" id="A0AAV4T1W2"/>
<evidence type="ECO:0000313" key="2">
    <source>
        <dbReference type="EMBL" id="GIY38652.1"/>
    </source>
</evidence>
<comment type="caution">
    <text evidence="2">The sequence shown here is derived from an EMBL/GenBank/DDBJ whole genome shotgun (WGS) entry which is preliminary data.</text>
</comment>
<name>A0AAV4T1W2_9ARAC</name>
<proteinExistence type="predicted"/>
<accession>A0AAV4T1W2</accession>
<evidence type="ECO:0000313" key="3">
    <source>
        <dbReference type="Proteomes" id="UP001054837"/>
    </source>
</evidence>
<dbReference type="SUPFAM" id="SSF48264">
    <property type="entry name" value="Cytochrome P450"/>
    <property type="match status" value="1"/>
</dbReference>
<dbReference type="Proteomes" id="UP001054837">
    <property type="component" value="Unassembled WGS sequence"/>
</dbReference>
<dbReference type="GO" id="GO:0016705">
    <property type="term" value="F:oxidoreductase activity, acting on paired donors, with incorporation or reduction of molecular oxygen"/>
    <property type="evidence" value="ECO:0007669"/>
    <property type="project" value="InterPro"/>
</dbReference>
<dbReference type="EMBL" id="BPLQ01008652">
    <property type="protein sequence ID" value="GIY38652.1"/>
    <property type="molecule type" value="Genomic_DNA"/>
</dbReference>
<dbReference type="GO" id="GO:0005506">
    <property type="term" value="F:iron ion binding"/>
    <property type="evidence" value="ECO:0007669"/>
    <property type="project" value="InterPro"/>
</dbReference>
<dbReference type="InterPro" id="IPR036396">
    <property type="entry name" value="Cyt_P450_sf"/>
</dbReference>
<dbReference type="GO" id="GO:0020037">
    <property type="term" value="F:heme binding"/>
    <property type="evidence" value="ECO:0007669"/>
    <property type="project" value="InterPro"/>
</dbReference>
<dbReference type="GO" id="GO:0004497">
    <property type="term" value="F:monooxygenase activity"/>
    <property type="evidence" value="ECO:0007669"/>
    <property type="project" value="UniProtKB-KW"/>
</dbReference>
<keyword evidence="1" id="KW-0503">Monooxygenase</keyword>